<dbReference type="EMBL" id="AAXF02000033">
    <property type="protein sequence ID" value="EDO13873.1"/>
    <property type="molecule type" value="Genomic_DNA"/>
</dbReference>
<protein>
    <submittedName>
        <fullName evidence="2">Uncharacterized protein</fullName>
    </submittedName>
</protein>
<evidence type="ECO:0000256" key="1">
    <source>
        <dbReference type="SAM" id="MobiDB-lite"/>
    </source>
</evidence>
<evidence type="ECO:0000313" key="2">
    <source>
        <dbReference type="EMBL" id="EDO13873.1"/>
    </source>
</evidence>
<name>A0AAN3ACD2_BACO1</name>
<reference evidence="3" key="2">
    <citation type="submission" date="2007-04" db="EMBL/GenBank/DDBJ databases">
        <title>Draft genome sequence of Bacteroides ovatus (ATCC 8483).</title>
        <authorList>
            <person name="Sudarsanam P."/>
            <person name="Ley R."/>
            <person name="Guruge J."/>
            <person name="Turnbaugh P.J."/>
            <person name="Mahowald M."/>
            <person name="Liep D."/>
            <person name="Gordon J."/>
        </authorList>
    </citation>
    <scope>NUCLEOTIDE SEQUENCE [LARGE SCALE GENOMIC DNA]</scope>
    <source>
        <strain evidence="3">ATCC 8483 / DSM 1896 / JCM 5824 / BCRC 10623 / CCUG 4943 / NCTC 11153</strain>
    </source>
</reference>
<proteinExistence type="predicted"/>
<evidence type="ECO:0000313" key="3">
    <source>
        <dbReference type="Proteomes" id="UP000005475"/>
    </source>
</evidence>
<sequence>MLKISLNRIFFMALRNLINTYSYRKDQSFPIDRGATSGIGKRFPCWQEPYIPYALPRNSFEITGSEIRGCRLANGNDTCICKCLGETLRVRRNCRFGNTSRTWAKANNGLLGQRSGSQSHRAEQAEREESQGILAAGLRKGSEREYVPSFFIRIGTRYRRIRKRSKGKPSPQLYAYKIAHLNIVETLWRILKGKWLRQADYVSTDSLFYATNRALAAVGDELIINFTHAA</sequence>
<dbReference type="AlphaFoldDB" id="A0AAN3ACD2"/>
<reference evidence="2 3" key="1">
    <citation type="submission" date="2007-03" db="EMBL/GenBank/DDBJ databases">
        <authorList>
            <person name="Fulton L."/>
            <person name="Clifton S."/>
            <person name="Fulton B."/>
            <person name="Xu J."/>
            <person name="Minx P."/>
            <person name="Pepin K.H."/>
            <person name="Johnson M."/>
            <person name="Thiruvilangam P."/>
            <person name="Bhonagiri V."/>
            <person name="Nash W.E."/>
            <person name="Mardis E.R."/>
            <person name="Wilson R.K."/>
        </authorList>
    </citation>
    <scope>NUCLEOTIDE SEQUENCE [LARGE SCALE GENOMIC DNA]</scope>
    <source>
        <strain evidence="3">ATCC 8483 / DSM 1896 / JCM 5824 / BCRC 10623 / CCUG 4943 / NCTC 11153</strain>
    </source>
</reference>
<dbReference type="Proteomes" id="UP000005475">
    <property type="component" value="Unassembled WGS sequence"/>
</dbReference>
<feature type="region of interest" description="Disordered" evidence="1">
    <location>
        <begin position="109"/>
        <end position="129"/>
    </location>
</feature>
<feature type="compositionally biased region" description="Basic and acidic residues" evidence="1">
    <location>
        <begin position="120"/>
        <end position="129"/>
    </location>
</feature>
<comment type="caution">
    <text evidence="2">The sequence shown here is derived from an EMBL/GenBank/DDBJ whole genome shotgun (WGS) entry which is preliminary data.</text>
</comment>
<organism evidence="2 3">
    <name type="scientific">Bacteroides ovatus (strain ATCC 8483 / DSM 1896 / JCM 5824 / BCRC 10623 / CCUG 4943 / NCTC 11153)</name>
    <dbReference type="NCBI Taxonomy" id="411476"/>
    <lineage>
        <taxon>Bacteria</taxon>
        <taxon>Pseudomonadati</taxon>
        <taxon>Bacteroidota</taxon>
        <taxon>Bacteroidia</taxon>
        <taxon>Bacteroidales</taxon>
        <taxon>Bacteroidaceae</taxon>
        <taxon>Bacteroides</taxon>
    </lineage>
</organism>
<gene>
    <name evidence="2" type="ORF">BACOVA_00498</name>
</gene>
<accession>A0AAN3ACD2</accession>